<organism evidence="7 8">
    <name type="scientific">Gigaspora margarita</name>
    <dbReference type="NCBI Taxonomy" id="4874"/>
    <lineage>
        <taxon>Eukaryota</taxon>
        <taxon>Fungi</taxon>
        <taxon>Fungi incertae sedis</taxon>
        <taxon>Mucoromycota</taxon>
        <taxon>Glomeromycotina</taxon>
        <taxon>Glomeromycetes</taxon>
        <taxon>Diversisporales</taxon>
        <taxon>Gigasporaceae</taxon>
        <taxon>Gigaspora</taxon>
    </lineage>
</organism>
<dbReference type="PROSITE" id="PS50072">
    <property type="entry name" value="CSA_PPIASE_2"/>
    <property type="match status" value="1"/>
</dbReference>
<proteinExistence type="predicted"/>
<evidence type="ECO:0000256" key="1">
    <source>
        <dbReference type="ARBA" id="ARBA00000971"/>
    </source>
</evidence>
<feature type="compositionally biased region" description="Basic and acidic residues" evidence="5">
    <location>
        <begin position="392"/>
        <end position="463"/>
    </location>
</feature>
<evidence type="ECO:0000256" key="4">
    <source>
        <dbReference type="ARBA" id="ARBA00023235"/>
    </source>
</evidence>
<evidence type="ECO:0000259" key="6">
    <source>
        <dbReference type="PROSITE" id="PS50072"/>
    </source>
</evidence>
<dbReference type="PANTHER" id="PTHR11071:SF561">
    <property type="entry name" value="PEPTIDYL-PROLYL CIS-TRANS ISOMERASE D-RELATED"/>
    <property type="match status" value="1"/>
</dbReference>
<protein>
    <recommendedName>
        <fullName evidence="2">peptidylprolyl isomerase</fullName>
        <ecNumber evidence="2">5.2.1.8</ecNumber>
    </recommendedName>
</protein>
<dbReference type="PANTHER" id="PTHR11071">
    <property type="entry name" value="PEPTIDYL-PROLYL CIS-TRANS ISOMERASE"/>
    <property type="match status" value="1"/>
</dbReference>
<keyword evidence="4" id="KW-0413">Isomerase</keyword>
<dbReference type="EC" id="5.2.1.8" evidence="2"/>
<dbReference type="Gene3D" id="2.40.100.10">
    <property type="entry name" value="Cyclophilin-like"/>
    <property type="match status" value="1"/>
</dbReference>
<name>A0ABN7VU89_GIGMA</name>
<sequence length="489" mass="56646">MNPRVFFDIDIDGHRGTWLIQIEQYIRPLPTVWRHLKLNGKTVVLQTREKGVGKQSNMPLHYRGSIFHRVIKGFMIQGGGNCIADNFLLDCLLKNIGAIIVFKFIRTQKFLDFTRRNGTGGESIYGGSFADENMRRKHDQEGLLTMANKGPNTNNSQFLITLRPTPHLDGKHVVFGRVVTGFEVVQAIESTPVDDDDRPIGIAMIAQCGELELRIPPNVKIKDKTKQKYIEKKESSGSSSESGGPQKKKRKKSSKRPRSESSSSSSESSSESDEERHARRVSRSRSYSPRRRSVSKSRRSVSKSRARRASRSRSRSPLPRRLTMDSYRPADTYIPSRRRERRERSRDQIRGRSRDRVRDKSENRHQSQNRDKSRDREDSHDKSPVGDQNRSPIRDSNWDRSKSRDRDIDKNNSWEQKTKSDGSPERANKPRERSTIYERVKEADRAKDNERDSERNRERDRSRSKSPSPPVKYKGRGRLKYFSTLTAWY</sequence>
<dbReference type="EMBL" id="CAJVQB010022379">
    <property type="protein sequence ID" value="CAG8799430.1"/>
    <property type="molecule type" value="Genomic_DNA"/>
</dbReference>
<dbReference type="InterPro" id="IPR020892">
    <property type="entry name" value="Cyclophilin-type_PPIase_CS"/>
</dbReference>
<feature type="compositionally biased region" description="Basic residues" evidence="5">
    <location>
        <begin position="278"/>
        <end position="314"/>
    </location>
</feature>
<dbReference type="SUPFAM" id="SSF50891">
    <property type="entry name" value="Cyclophilin-like"/>
    <property type="match status" value="1"/>
</dbReference>
<keyword evidence="8" id="KW-1185">Reference proteome</keyword>
<dbReference type="PROSITE" id="PS00170">
    <property type="entry name" value="CSA_PPIASE_1"/>
    <property type="match status" value="1"/>
</dbReference>
<dbReference type="Proteomes" id="UP000789901">
    <property type="component" value="Unassembled WGS sequence"/>
</dbReference>
<dbReference type="InterPro" id="IPR002130">
    <property type="entry name" value="Cyclophilin-type_PPIase_dom"/>
</dbReference>
<dbReference type="Pfam" id="PF00160">
    <property type="entry name" value="Pro_isomerase"/>
    <property type="match status" value="1"/>
</dbReference>
<feature type="domain" description="PPIase cyclophilin-type" evidence="6">
    <location>
        <begin position="20"/>
        <end position="210"/>
    </location>
</feature>
<keyword evidence="3" id="KW-0697">Rotamase</keyword>
<evidence type="ECO:0000256" key="2">
    <source>
        <dbReference type="ARBA" id="ARBA00013194"/>
    </source>
</evidence>
<feature type="compositionally biased region" description="Basic and acidic residues" evidence="5">
    <location>
        <begin position="224"/>
        <end position="235"/>
    </location>
</feature>
<feature type="compositionally biased region" description="Basic residues" evidence="5">
    <location>
        <begin position="246"/>
        <end position="256"/>
    </location>
</feature>
<feature type="compositionally biased region" description="Low complexity" evidence="5">
    <location>
        <begin position="260"/>
        <end position="269"/>
    </location>
</feature>
<dbReference type="InterPro" id="IPR029000">
    <property type="entry name" value="Cyclophilin-like_dom_sf"/>
</dbReference>
<feature type="region of interest" description="Disordered" evidence="5">
    <location>
        <begin position="224"/>
        <end position="478"/>
    </location>
</feature>
<comment type="catalytic activity">
    <reaction evidence="1">
        <text>[protein]-peptidylproline (omega=180) = [protein]-peptidylproline (omega=0)</text>
        <dbReference type="Rhea" id="RHEA:16237"/>
        <dbReference type="Rhea" id="RHEA-COMP:10747"/>
        <dbReference type="Rhea" id="RHEA-COMP:10748"/>
        <dbReference type="ChEBI" id="CHEBI:83833"/>
        <dbReference type="ChEBI" id="CHEBI:83834"/>
        <dbReference type="EC" id="5.2.1.8"/>
    </reaction>
</comment>
<gene>
    <name evidence="7" type="ORF">GMARGA_LOCUS22786</name>
</gene>
<evidence type="ECO:0000313" key="8">
    <source>
        <dbReference type="Proteomes" id="UP000789901"/>
    </source>
</evidence>
<evidence type="ECO:0000256" key="3">
    <source>
        <dbReference type="ARBA" id="ARBA00023110"/>
    </source>
</evidence>
<evidence type="ECO:0000313" key="7">
    <source>
        <dbReference type="EMBL" id="CAG8799430.1"/>
    </source>
</evidence>
<evidence type="ECO:0000256" key="5">
    <source>
        <dbReference type="SAM" id="MobiDB-lite"/>
    </source>
</evidence>
<feature type="compositionally biased region" description="Basic and acidic residues" evidence="5">
    <location>
        <begin position="342"/>
        <end position="384"/>
    </location>
</feature>
<feature type="compositionally biased region" description="Low complexity" evidence="5">
    <location>
        <begin position="236"/>
        <end position="245"/>
    </location>
</feature>
<accession>A0ABN7VU89</accession>
<reference evidence="7 8" key="1">
    <citation type="submission" date="2021-06" db="EMBL/GenBank/DDBJ databases">
        <authorList>
            <person name="Kallberg Y."/>
            <person name="Tangrot J."/>
            <person name="Rosling A."/>
        </authorList>
    </citation>
    <scope>NUCLEOTIDE SEQUENCE [LARGE SCALE GENOMIC DNA]</scope>
    <source>
        <strain evidence="7 8">120-4 pot B 10/14</strain>
    </source>
</reference>
<comment type="caution">
    <text evidence="7">The sequence shown here is derived from an EMBL/GenBank/DDBJ whole genome shotgun (WGS) entry which is preliminary data.</text>
</comment>